<comment type="caution">
    <text evidence="2">The sequence shown here is derived from an EMBL/GenBank/DDBJ whole genome shotgun (WGS) entry which is preliminary data.</text>
</comment>
<dbReference type="PATRIC" id="fig|480.237.peg.308"/>
<dbReference type="RefSeq" id="WP_064611656.1">
    <property type="nucleotide sequence ID" value="NZ_LXHB01000115.1"/>
</dbReference>
<dbReference type="EMBL" id="LXHC01000009">
    <property type="protein sequence ID" value="OAU97136.1"/>
    <property type="molecule type" value="Genomic_DNA"/>
</dbReference>
<dbReference type="Proteomes" id="UP000078228">
    <property type="component" value="Unassembled WGS sequence"/>
</dbReference>
<dbReference type="Pfam" id="PF13148">
    <property type="entry name" value="DUF3987"/>
    <property type="match status" value="1"/>
</dbReference>
<accession>A0A198UL87</accession>
<dbReference type="InterPro" id="IPR025048">
    <property type="entry name" value="DUF3987"/>
</dbReference>
<feature type="compositionally biased region" description="Polar residues" evidence="1">
    <location>
        <begin position="210"/>
        <end position="230"/>
    </location>
</feature>
<feature type="region of interest" description="Disordered" evidence="1">
    <location>
        <begin position="210"/>
        <end position="249"/>
    </location>
</feature>
<evidence type="ECO:0008006" key="4">
    <source>
        <dbReference type="Google" id="ProtNLM"/>
    </source>
</evidence>
<proteinExistence type="predicted"/>
<gene>
    <name evidence="2" type="ORF">AO384_0733</name>
</gene>
<dbReference type="OrthoDB" id="9067983at2"/>
<evidence type="ECO:0000313" key="2">
    <source>
        <dbReference type="EMBL" id="OAU97136.1"/>
    </source>
</evidence>
<evidence type="ECO:0000256" key="1">
    <source>
        <dbReference type="SAM" id="MobiDB-lite"/>
    </source>
</evidence>
<reference evidence="2 3" key="1">
    <citation type="journal article" date="2016" name="Genome Biol. Evol.">
        <title>Comparative Genomic Analyses of the Moraxella catarrhalis Serosensitive and Seroresistant Lineages Demonstrate Their Independent Evolution.</title>
        <authorList>
            <person name="Earl J.P."/>
            <person name="de Vries S.P."/>
            <person name="Ahmed A."/>
            <person name="Powell E."/>
            <person name="Schultz M.P."/>
            <person name="Hermans P.W."/>
            <person name="Hill D.J."/>
            <person name="Zhou Z."/>
            <person name="Constantinidou C.I."/>
            <person name="Hu F.Z."/>
            <person name="Bootsma H.J."/>
            <person name="Ehrlich G.D."/>
        </authorList>
    </citation>
    <scope>NUCLEOTIDE SEQUENCE [LARGE SCALE GENOMIC DNA]</scope>
    <source>
        <strain evidence="2 3">Z7542</strain>
    </source>
</reference>
<dbReference type="AlphaFoldDB" id="A0A198UL87"/>
<organism evidence="2 3">
    <name type="scientific">Moraxella catarrhalis</name>
    <name type="common">Branhamella catarrhalis</name>
    <dbReference type="NCBI Taxonomy" id="480"/>
    <lineage>
        <taxon>Bacteria</taxon>
        <taxon>Pseudomonadati</taxon>
        <taxon>Pseudomonadota</taxon>
        <taxon>Gammaproteobacteria</taxon>
        <taxon>Moraxellales</taxon>
        <taxon>Moraxellaceae</taxon>
        <taxon>Moraxella</taxon>
    </lineage>
</organism>
<keyword evidence="3" id="KW-1185">Reference proteome</keyword>
<protein>
    <recommendedName>
        <fullName evidence="4">DUF3987 domain-containing protein</fullName>
    </recommendedName>
</protein>
<name>A0A198UL87_MORCA</name>
<sequence>MYNPNELTNIAKGLFGKLVNQGFNAITIHQYTDTQGNTIYAKARLKNAQGKKHIRPFFFDMDNQWKMGEPVFTPNQKPLYYLHKLSQAQSVWIFEGEQKADLMDNLGYTATTTGGSNTIITHDLQPLAGKKCILWRDNDNAGISWLGTFIQALQVLSPPPTIHIVDVNKLGLVEKGDIVDYMQGCDFATMQAKLQALPMLDDDHLSQLSHATSTAKTAQNNQPATATPASKQDEPWGEPSPLDDKYHKENDYPLDSFGSELAGVITQIAYYAQVPLAVAGQSVLGVLSAIGQRMANAPFLNTHIPASLFLITEFPSGQGKSQATKLANYELAEWEKENYLNYLAVLNDWERQPPKEKANNPKPKSHTYMVSDGTIEAVTDKFILDEQKDVYWNTDEAGQFFNGYSMKSDTAGSSISSLTKLWDGSPVSKIRSQRGKTGQDRTNAYDARLTLDVMGQRVILEPAMTDPVLINQGFLPRALLACPKSFQGSRKYNTPERMTASPSQDWQLVKYYQKCRDLLIGKPAKRENMPFKDQNAKQALADYMQDVENKQRTGEPYAQIPAFAGRMGENTARIACLLALFQGEKTVSKDHIIKASKLVDFSIAERLKYCDIVDENKGDAELLIDWLIKRAKMHKKSSFGYSEVQSTISPKVLRQKAVFDLAIDYLLEKQHIRIAYQDDCRFIEINPKLLTA</sequence>
<evidence type="ECO:0000313" key="3">
    <source>
        <dbReference type="Proteomes" id="UP000078228"/>
    </source>
</evidence>